<protein>
    <submittedName>
        <fullName evidence="3">Uncharacterized protein</fullName>
    </submittedName>
</protein>
<feature type="coiled-coil region" evidence="1">
    <location>
        <begin position="104"/>
        <end position="135"/>
    </location>
</feature>
<name>A0AAN6NIS2_9PEZI</name>
<accession>A0AAN6NIS2</accession>
<proteinExistence type="predicted"/>
<reference evidence="3" key="2">
    <citation type="submission" date="2023-06" db="EMBL/GenBank/DDBJ databases">
        <authorList>
            <consortium name="Lawrence Berkeley National Laboratory"/>
            <person name="Mondo S.J."/>
            <person name="Hensen N."/>
            <person name="Bonometti L."/>
            <person name="Westerberg I."/>
            <person name="Brannstrom I.O."/>
            <person name="Guillou S."/>
            <person name="Cros-Aarteil S."/>
            <person name="Calhoun S."/>
            <person name="Haridas S."/>
            <person name="Kuo A."/>
            <person name="Pangilinan J."/>
            <person name="Riley R."/>
            <person name="Labutti K."/>
            <person name="Andreopoulos B."/>
            <person name="Lipzen A."/>
            <person name="Chen C."/>
            <person name="Yanf M."/>
            <person name="Daum C."/>
            <person name="Ng V."/>
            <person name="Clum A."/>
            <person name="Steindorff A."/>
            <person name="Ohm R."/>
            <person name="Martin F."/>
            <person name="Silar P."/>
            <person name="Natvig D."/>
            <person name="Lalanne C."/>
            <person name="Gautier V."/>
            <person name="Ament-Velasquez S.L."/>
            <person name="Kruys A."/>
            <person name="Hutchinson M.I."/>
            <person name="Powell A.J."/>
            <person name="Barry K."/>
            <person name="Miller A.N."/>
            <person name="Grigoriev I.V."/>
            <person name="Debuchy R."/>
            <person name="Gladieux P."/>
            <person name="Thoren M.H."/>
            <person name="Johannesson H."/>
        </authorList>
    </citation>
    <scope>NUCLEOTIDE SEQUENCE</scope>
    <source>
        <strain evidence="3">CBS 626.80</strain>
    </source>
</reference>
<keyword evidence="1" id="KW-0175">Coiled coil</keyword>
<reference evidence="3" key="1">
    <citation type="journal article" date="2023" name="Mol. Phylogenet. Evol.">
        <title>Genome-scale phylogeny and comparative genomics of the fungal order Sordariales.</title>
        <authorList>
            <person name="Hensen N."/>
            <person name="Bonometti L."/>
            <person name="Westerberg I."/>
            <person name="Brannstrom I.O."/>
            <person name="Guillou S."/>
            <person name="Cros-Aarteil S."/>
            <person name="Calhoun S."/>
            <person name="Haridas S."/>
            <person name="Kuo A."/>
            <person name="Mondo S."/>
            <person name="Pangilinan J."/>
            <person name="Riley R."/>
            <person name="LaButti K."/>
            <person name="Andreopoulos B."/>
            <person name="Lipzen A."/>
            <person name="Chen C."/>
            <person name="Yan M."/>
            <person name="Daum C."/>
            <person name="Ng V."/>
            <person name="Clum A."/>
            <person name="Steindorff A."/>
            <person name="Ohm R.A."/>
            <person name="Martin F."/>
            <person name="Silar P."/>
            <person name="Natvig D.O."/>
            <person name="Lalanne C."/>
            <person name="Gautier V."/>
            <person name="Ament-Velasquez S.L."/>
            <person name="Kruys A."/>
            <person name="Hutchinson M.I."/>
            <person name="Powell A.J."/>
            <person name="Barry K."/>
            <person name="Miller A.N."/>
            <person name="Grigoriev I.V."/>
            <person name="Debuchy R."/>
            <person name="Gladieux P."/>
            <person name="Hiltunen Thoren M."/>
            <person name="Johannesson H."/>
        </authorList>
    </citation>
    <scope>NUCLEOTIDE SEQUENCE</scope>
    <source>
        <strain evidence="3">CBS 626.80</strain>
    </source>
</reference>
<comment type="caution">
    <text evidence="3">The sequence shown here is derived from an EMBL/GenBank/DDBJ whole genome shotgun (WGS) entry which is preliminary data.</text>
</comment>
<dbReference type="AlphaFoldDB" id="A0AAN6NIS2"/>
<keyword evidence="4" id="KW-1185">Reference proteome</keyword>
<gene>
    <name evidence="3" type="ORF">QBC32DRAFT_366309</name>
</gene>
<feature type="region of interest" description="Disordered" evidence="2">
    <location>
        <begin position="228"/>
        <end position="251"/>
    </location>
</feature>
<evidence type="ECO:0000313" key="3">
    <source>
        <dbReference type="EMBL" id="KAK3946597.1"/>
    </source>
</evidence>
<evidence type="ECO:0000256" key="2">
    <source>
        <dbReference type="SAM" id="MobiDB-lite"/>
    </source>
</evidence>
<sequence>MSSETDETSQQAQTVMEYLLNSVAKSNGKIVTDDSLIQKKNAVLEQLPLEAQHEGQKKVVVLMVFAIIWWRTKCADDLKQAPLAVAREFLKAEHDAYVRKLESLAKFKEQLVKERKELDAMRKKLADEWKEANAQRKLLADEKRQLLVDQAHFMVEKKIIRARHEALVKQASVPVPRQQEKCTFTPCPQQEGSLPGERQTQERNIHAECFHFHVDHHHRGKRTLSDANLDETSTLPPQQQPHLGASTAATEATPATALRPVWANMSSLEAGIRMAIEALDLHLLTVPTQGTIHIPSLNHKLKNVDVPTATVVGTIGSLLILTDPTTLTHWRRFERQGKTGQWYCWYGLFNYGEGHDLVADGKCVCQDKLHIPGMIKNHHPMCMLVRRSERTGLCSFTWRQLLERVKEVPNTLEELRWATL</sequence>
<organism evidence="3 4">
    <name type="scientific">Pseudoneurospora amorphoporcata</name>
    <dbReference type="NCBI Taxonomy" id="241081"/>
    <lineage>
        <taxon>Eukaryota</taxon>
        <taxon>Fungi</taxon>
        <taxon>Dikarya</taxon>
        <taxon>Ascomycota</taxon>
        <taxon>Pezizomycotina</taxon>
        <taxon>Sordariomycetes</taxon>
        <taxon>Sordariomycetidae</taxon>
        <taxon>Sordariales</taxon>
        <taxon>Sordariaceae</taxon>
        <taxon>Pseudoneurospora</taxon>
    </lineage>
</organism>
<dbReference type="EMBL" id="MU859669">
    <property type="protein sequence ID" value="KAK3946597.1"/>
    <property type="molecule type" value="Genomic_DNA"/>
</dbReference>
<dbReference type="Proteomes" id="UP001303222">
    <property type="component" value="Unassembled WGS sequence"/>
</dbReference>
<feature type="compositionally biased region" description="Polar residues" evidence="2">
    <location>
        <begin position="230"/>
        <end position="241"/>
    </location>
</feature>
<evidence type="ECO:0000313" key="4">
    <source>
        <dbReference type="Proteomes" id="UP001303222"/>
    </source>
</evidence>
<evidence type="ECO:0000256" key="1">
    <source>
        <dbReference type="SAM" id="Coils"/>
    </source>
</evidence>